<accession>A0ABR1G100</accession>
<evidence type="ECO:0000256" key="3">
    <source>
        <dbReference type="PROSITE-ProRule" id="PRU00221"/>
    </source>
</evidence>
<evidence type="ECO:0000256" key="2">
    <source>
        <dbReference type="ARBA" id="ARBA00022737"/>
    </source>
</evidence>
<proteinExistence type="predicted"/>
<gene>
    <name evidence="5" type="primary">CORO2A</name>
    <name evidence="5" type="ORF">SO694_00157057</name>
</gene>
<dbReference type="PANTHER" id="PTHR10856">
    <property type="entry name" value="CORONIN"/>
    <property type="match status" value="1"/>
</dbReference>
<reference evidence="5 6" key="1">
    <citation type="submission" date="2024-03" db="EMBL/GenBank/DDBJ databases">
        <title>Aureococcus anophagefferens CCMP1851 and Kratosvirus quantuckense: Draft genome of a second virus-susceptible host strain in the model system.</title>
        <authorList>
            <person name="Chase E."/>
            <person name="Truchon A.R."/>
            <person name="Schepens W."/>
            <person name="Wilhelm S.W."/>
        </authorList>
    </citation>
    <scope>NUCLEOTIDE SEQUENCE [LARGE SCALE GENOMIC DNA]</scope>
    <source>
        <strain evidence="5 6">CCMP1851</strain>
    </source>
</reference>
<evidence type="ECO:0000313" key="5">
    <source>
        <dbReference type="EMBL" id="KAK7242095.1"/>
    </source>
</evidence>
<keyword evidence="1 3" id="KW-0853">WD repeat</keyword>
<dbReference type="PROSITE" id="PS50082">
    <property type="entry name" value="WD_REPEATS_2"/>
    <property type="match status" value="1"/>
</dbReference>
<keyword evidence="2" id="KW-0677">Repeat</keyword>
<dbReference type="Pfam" id="PF08953">
    <property type="entry name" value="DUF1899"/>
    <property type="match status" value="1"/>
</dbReference>
<dbReference type="InterPro" id="IPR015048">
    <property type="entry name" value="DUF1899"/>
</dbReference>
<keyword evidence="6" id="KW-1185">Reference proteome</keyword>
<feature type="domain" description="DUF1899" evidence="4">
    <location>
        <begin position="3"/>
        <end position="66"/>
    </location>
</feature>
<dbReference type="SUPFAM" id="SSF50978">
    <property type="entry name" value="WD40 repeat-like"/>
    <property type="match status" value="1"/>
</dbReference>
<feature type="repeat" description="WD" evidence="3">
    <location>
        <begin position="106"/>
        <end position="139"/>
    </location>
</feature>
<dbReference type="EMBL" id="JBBJCI010000149">
    <property type="protein sequence ID" value="KAK7242095.1"/>
    <property type="molecule type" value="Genomic_DNA"/>
</dbReference>
<evidence type="ECO:0000313" key="6">
    <source>
        <dbReference type="Proteomes" id="UP001363151"/>
    </source>
</evidence>
<dbReference type="SMART" id="SM01166">
    <property type="entry name" value="DUF1899"/>
    <property type="match status" value="1"/>
</dbReference>
<sequence>MSGFVRSSHYRHVFVDPPKVENTYKGFRLATVTGEQQYIKGNTKFFAVALQGGGGPFAVVPYGKKGQFAPGTPVVAGHKSAVLDFDFNPFHEHIIASASEDSTIKVTLLRFHPTANNVLGSVSGDFSVKVWDIEKGCEM</sequence>
<dbReference type="InterPro" id="IPR015943">
    <property type="entry name" value="WD40/YVTN_repeat-like_dom_sf"/>
</dbReference>
<evidence type="ECO:0000256" key="1">
    <source>
        <dbReference type="ARBA" id="ARBA00022574"/>
    </source>
</evidence>
<organism evidence="5 6">
    <name type="scientific">Aureococcus anophagefferens</name>
    <name type="common">Harmful bloom alga</name>
    <dbReference type="NCBI Taxonomy" id="44056"/>
    <lineage>
        <taxon>Eukaryota</taxon>
        <taxon>Sar</taxon>
        <taxon>Stramenopiles</taxon>
        <taxon>Ochrophyta</taxon>
        <taxon>Pelagophyceae</taxon>
        <taxon>Pelagomonadales</taxon>
        <taxon>Pelagomonadaceae</taxon>
        <taxon>Aureococcus</taxon>
    </lineage>
</organism>
<dbReference type="PROSITE" id="PS00678">
    <property type="entry name" value="WD_REPEATS_1"/>
    <property type="match status" value="1"/>
</dbReference>
<protein>
    <submittedName>
        <fullName evidence="5">Coronin, actin binding protein</fullName>
    </submittedName>
</protein>
<comment type="caution">
    <text evidence="5">The sequence shown here is derived from an EMBL/GenBank/DDBJ whole genome shotgun (WGS) entry which is preliminary data.</text>
</comment>
<dbReference type="InterPro" id="IPR015505">
    <property type="entry name" value="Coronin"/>
</dbReference>
<dbReference type="PROSITE" id="PS50294">
    <property type="entry name" value="WD_REPEATS_REGION"/>
    <property type="match status" value="1"/>
</dbReference>
<dbReference type="InterPro" id="IPR036322">
    <property type="entry name" value="WD40_repeat_dom_sf"/>
</dbReference>
<dbReference type="PANTHER" id="PTHR10856:SF0">
    <property type="entry name" value="CORONIN"/>
    <property type="match status" value="1"/>
</dbReference>
<dbReference type="Pfam" id="PF00400">
    <property type="entry name" value="WD40"/>
    <property type="match status" value="2"/>
</dbReference>
<dbReference type="InterPro" id="IPR001680">
    <property type="entry name" value="WD40_rpt"/>
</dbReference>
<dbReference type="Gene3D" id="2.130.10.10">
    <property type="entry name" value="YVTN repeat-like/Quinoprotein amine dehydrogenase"/>
    <property type="match status" value="1"/>
</dbReference>
<dbReference type="Proteomes" id="UP001363151">
    <property type="component" value="Unassembled WGS sequence"/>
</dbReference>
<evidence type="ECO:0000259" key="4">
    <source>
        <dbReference type="SMART" id="SM01166"/>
    </source>
</evidence>
<name>A0ABR1G100_AURAN</name>
<dbReference type="InterPro" id="IPR019775">
    <property type="entry name" value="WD40_repeat_CS"/>
</dbReference>